<name>A0A5B8INL7_9VIRU</name>
<evidence type="ECO:0000259" key="1">
    <source>
        <dbReference type="Pfam" id="PF13403"/>
    </source>
</evidence>
<sequence length="366" mass="42063">MRWVNLHLDDYYIYWKVGDEMSNSSISDYINFRQPNTSFNKKYIPIDYKDNDILIDKNGEYLENKNNLDFSNSPKDGDVAGNNFFGDDNNEIPIQFYFNSGTNDLPKTESGKLYDNIKIFNGATQNITIKDGYDTVLGDETEPTEIWRSDEISEAFNGASFNEVGLQIFLGEINIYNIVAICFPPFTLVETDSGLRQIGDLKKGDLVKTSKGLIPLTKNVITNTPLGAKYVKFPKSFFSENVPERDLYVTGFHPFSLGLKEGTDDVYNGLEAKAFLGNIEGIEEIHLDTKTYHNLIFYDMEEFSVEGMKVYSHHPNGYPYKLPENEYLNEVNKEERKLNLITWNDFIKNKPDDVELKKFISDKLKF</sequence>
<accession>A0A5B8INL7</accession>
<feature type="domain" description="Hedgehog/Intein (Hint)" evidence="1">
    <location>
        <begin position="181"/>
        <end position="315"/>
    </location>
</feature>
<dbReference type="InterPro" id="IPR028992">
    <property type="entry name" value="Hedgehog/Intein_dom"/>
</dbReference>
<gene>
    <name evidence="2" type="ORF">1_36</name>
</gene>
<proteinExistence type="predicted"/>
<dbReference type="SUPFAM" id="SSF51294">
    <property type="entry name" value="Hedgehog/intein (Hint) domain"/>
    <property type="match status" value="1"/>
</dbReference>
<evidence type="ECO:0000313" key="2">
    <source>
        <dbReference type="EMBL" id="QDY51651.1"/>
    </source>
</evidence>
<dbReference type="InterPro" id="IPR036844">
    <property type="entry name" value="Hint_dom_sf"/>
</dbReference>
<dbReference type="EMBL" id="MK250085">
    <property type="protein sequence ID" value="QDY51651.1"/>
    <property type="molecule type" value="Genomic_DNA"/>
</dbReference>
<organism evidence="2">
    <name type="scientific">Mimiviridae sp. ChoanoV1</name>
    <dbReference type="NCBI Taxonomy" id="2596887"/>
    <lineage>
        <taxon>Viruses</taxon>
        <taxon>Varidnaviria</taxon>
        <taxon>Bamfordvirae</taxon>
        <taxon>Nucleocytoviricota</taxon>
        <taxon>Megaviricetes</taxon>
        <taxon>Imitervirales</taxon>
        <taxon>Schizomimiviridae</taxon>
    </lineage>
</organism>
<dbReference type="Pfam" id="PF13403">
    <property type="entry name" value="Hint_2"/>
    <property type="match status" value="1"/>
</dbReference>
<reference evidence="2" key="1">
    <citation type="submission" date="2018-11" db="EMBL/GenBank/DDBJ databases">
        <title>A distinct lineage of giant viruses engineers rhodopsin photosystems in predatory marine eukaryotes.</title>
        <authorList>
            <person name="Needham D.M."/>
            <person name="Yoshizawa S."/>
            <person name="Hosaka T."/>
            <person name="Poirier C."/>
            <person name="Choi C.-J."/>
            <person name="Hehenberger E."/>
            <person name="Irwin N.A.T."/>
            <person name="Wilken S."/>
            <person name="Yung C.-M."/>
            <person name="Bachy C."/>
            <person name="Kurihara R."/>
            <person name="Nakajima Y."/>
            <person name="Kojima K."/>
            <person name="Kimura-Someya T."/>
            <person name="Leonard G."/>
            <person name="Malmstrom R.R."/>
            <person name="Mende D."/>
            <person name="Olson D.K."/>
            <person name="Sudo Y."/>
            <person name="Sudek S."/>
            <person name="Richards T.A."/>
            <person name="DeLong E.F."/>
            <person name="Keeling P.J."/>
            <person name="Santoro A.E."/>
            <person name="Shirouzu M."/>
            <person name="Iwasaki W."/>
            <person name="Worden A.Z."/>
        </authorList>
    </citation>
    <scope>NUCLEOTIDE SEQUENCE</scope>
</reference>
<protein>
    <recommendedName>
        <fullName evidence="1">Hedgehog/Intein (Hint) domain-containing protein</fullName>
    </recommendedName>
</protein>